<name>A0A550CHZ1_9AGAR</name>
<reference evidence="2 3" key="1">
    <citation type="journal article" date="2019" name="New Phytol.">
        <title>Comparative genomics reveals unique wood-decay strategies and fruiting body development in the Schizophyllaceae.</title>
        <authorList>
            <person name="Almasi E."/>
            <person name="Sahu N."/>
            <person name="Krizsan K."/>
            <person name="Balint B."/>
            <person name="Kovacs G.M."/>
            <person name="Kiss B."/>
            <person name="Cseklye J."/>
            <person name="Drula E."/>
            <person name="Henrissat B."/>
            <person name="Nagy I."/>
            <person name="Chovatia M."/>
            <person name="Adam C."/>
            <person name="LaButti K."/>
            <person name="Lipzen A."/>
            <person name="Riley R."/>
            <person name="Grigoriev I.V."/>
            <person name="Nagy L.G."/>
        </authorList>
    </citation>
    <scope>NUCLEOTIDE SEQUENCE [LARGE SCALE GENOMIC DNA]</scope>
    <source>
        <strain evidence="2 3">NL-1724</strain>
    </source>
</reference>
<dbReference type="AlphaFoldDB" id="A0A550CHZ1"/>
<dbReference type="EMBL" id="VDMD01000007">
    <property type="protein sequence ID" value="TRM64415.1"/>
    <property type="molecule type" value="Genomic_DNA"/>
</dbReference>
<protein>
    <submittedName>
        <fullName evidence="2">Uncharacterized protein</fullName>
    </submittedName>
</protein>
<accession>A0A550CHZ1</accession>
<evidence type="ECO:0000313" key="3">
    <source>
        <dbReference type="Proteomes" id="UP000320762"/>
    </source>
</evidence>
<sequence length="59" mass="6833">MTHNTPRDEKNATLEKSSAGAGRSAYTNASIISIAKRLRGWNRKRLQYVRVREMLERWG</sequence>
<feature type="region of interest" description="Disordered" evidence="1">
    <location>
        <begin position="1"/>
        <end position="23"/>
    </location>
</feature>
<keyword evidence="3" id="KW-1185">Reference proteome</keyword>
<proteinExistence type="predicted"/>
<feature type="compositionally biased region" description="Basic and acidic residues" evidence="1">
    <location>
        <begin position="1"/>
        <end position="13"/>
    </location>
</feature>
<dbReference type="Proteomes" id="UP000320762">
    <property type="component" value="Unassembled WGS sequence"/>
</dbReference>
<evidence type="ECO:0000256" key="1">
    <source>
        <dbReference type="SAM" id="MobiDB-lite"/>
    </source>
</evidence>
<comment type="caution">
    <text evidence="2">The sequence shown here is derived from an EMBL/GenBank/DDBJ whole genome shotgun (WGS) entry which is preliminary data.</text>
</comment>
<evidence type="ECO:0000313" key="2">
    <source>
        <dbReference type="EMBL" id="TRM64415.1"/>
    </source>
</evidence>
<gene>
    <name evidence="2" type="ORF">BD626DRAFT_491744</name>
</gene>
<organism evidence="2 3">
    <name type="scientific">Schizophyllum amplum</name>
    <dbReference type="NCBI Taxonomy" id="97359"/>
    <lineage>
        <taxon>Eukaryota</taxon>
        <taxon>Fungi</taxon>
        <taxon>Dikarya</taxon>
        <taxon>Basidiomycota</taxon>
        <taxon>Agaricomycotina</taxon>
        <taxon>Agaricomycetes</taxon>
        <taxon>Agaricomycetidae</taxon>
        <taxon>Agaricales</taxon>
        <taxon>Schizophyllaceae</taxon>
        <taxon>Schizophyllum</taxon>
    </lineage>
</organism>